<organism evidence="1 2">
    <name type="scientific">Neofusicoccum parvum</name>
    <dbReference type="NCBI Taxonomy" id="310453"/>
    <lineage>
        <taxon>Eukaryota</taxon>
        <taxon>Fungi</taxon>
        <taxon>Dikarya</taxon>
        <taxon>Ascomycota</taxon>
        <taxon>Pezizomycotina</taxon>
        <taxon>Dothideomycetes</taxon>
        <taxon>Dothideomycetes incertae sedis</taxon>
        <taxon>Botryosphaeriales</taxon>
        <taxon>Botryosphaeriaceae</taxon>
        <taxon>Neofusicoccum</taxon>
    </lineage>
</organism>
<dbReference type="Proteomes" id="UP001165186">
    <property type="component" value="Unassembled WGS sequence"/>
</dbReference>
<sequence>MADASQRPGEKSTMENSHPADSSTAPPSVRSASAGMSSLFSCFGPRKPQAAKSSQLGDANGNHIKLNEKPAGRAFEAHLPRAADDSAVREKVAAVFDQIDKYVEDFYRDKTFLELDAGHEACLTLVGTPHLPSSPIDLVQSNRPNPIICRPTSLIKHCIAYQIQLSMTMDEGGRNSLLPPWATSLPQALRHQEHDDKRVFDEAFTHWRVLTAYLQPSADSPAAKMSRTSAIRAIADRIGGAFTPWEYAPGSPEQRASLVAICESATEAASLIFAQPAAFSYVWEPTNLGEDEVPRKVVVVKPGLVKTVVEKGGMEKKEEIMPPSHISLTFAAGHSAT</sequence>
<comment type="caution">
    <text evidence="1">The sequence shown here is derived from an EMBL/GenBank/DDBJ whole genome shotgun (WGS) entry which is preliminary data.</text>
</comment>
<protein>
    <submittedName>
        <fullName evidence="1">Peptidase M20</fullName>
    </submittedName>
</protein>
<proteinExistence type="predicted"/>
<reference evidence="1" key="1">
    <citation type="submission" date="2024-09" db="EMBL/GenBank/DDBJ databases">
        <title>Draft Genome Sequences of Neofusicoccum parvum.</title>
        <authorList>
            <person name="Ashida A."/>
            <person name="Camagna M."/>
            <person name="Tanaka A."/>
            <person name="Takemoto D."/>
        </authorList>
    </citation>
    <scope>NUCLEOTIDE SEQUENCE</scope>
    <source>
        <strain evidence="1">PPO83</strain>
    </source>
</reference>
<evidence type="ECO:0000313" key="2">
    <source>
        <dbReference type="Proteomes" id="UP001165186"/>
    </source>
</evidence>
<dbReference type="EMBL" id="BSXG01000259">
    <property type="protein sequence ID" value="GME34939.1"/>
    <property type="molecule type" value="Genomic_DNA"/>
</dbReference>
<gene>
    <name evidence="1" type="primary">g5625</name>
    <name evidence="1" type="ORF">NpPPO83_00005625</name>
</gene>
<keyword evidence="2" id="KW-1185">Reference proteome</keyword>
<evidence type="ECO:0000313" key="1">
    <source>
        <dbReference type="EMBL" id="GME34939.1"/>
    </source>
</evidence>
<accession>A0ACB5SCP6</accession>
<name>A0ACB5SCP6_9PEZI</name>